<accession>A0ABR4XJ11</accession>
<reference evidence="2 3" key="1">
    <citation type="submission" date="2014-08" db="EMBL/GenBank/DDBJ databases">
        <title>Porphyromonas canoris strain:OH2762 Genome sequencing.</title>
        <authorList>
            <person name="Wallis C."/>
            <person name="Deusch O."/>
            <person name="O'Flynn C."/>
            <person name="Davis I."/>
            <person name="Jospin G."/>
            <person name="Darling A.E."/>
            <person name="Coil D.A."/>
            <person name="Alexiev A."/>
            <person name="Horsfall A."/>
            <person name="Kirkwood N."/>
            <person name="Harris S."/>
            <person name="Eisen J.A."/>
        </authorList>
    </citation>
    <scope>NUCLEOTIDE SEQUENCE [LARGE SCALE GENOMIC DNA]</scope>
    <source>
        <strain evidence="3">COT-108 OH2762</strain>
    </source>
</reference>
<dbReference type="PANTHER" id="PTHR42990">
    <property type="entry name" value="ATPASE"/>
    <property type="match status" value="1"/>
</dbReference>
<gene>
    <name evidence="2" type="ORF">HQ43_06145</name>
</gene>
<keyword evidence="3" id="KW-1185">Reference proteome</keyword>
<dbReference type="PANTHER" id="PTHR42990:SF1">
    <property type="entry name" value="AAA+ ATPASE DOMAIN-CONTAINING PROTEIN"/>
    <property type="match status" value="1"/>
</dbReference>
<evidence type="ECO:0000313" key="3">
    <source>
        <dbReference type="Proteomes" id="UP000030101"/>
    </source>
</evidence>
<dbReference type="Proteomes" id="UP000030101">
    <property type="component" value="Unassembled WGS sequence"/>
</dbReference>
<evidence type="ECO:0000313" key="2">
    <source>
        <dbReference type="EMBL" id="KGN91677.1"/>
    </source>
</evidence>
<proteinExistence type="predicted"/>
<dbReference type="RefSeq" id="WP_036791000.1">
    <property type="nucleotide sequence ID" value="NZ_JQZV01000013.1"/>
</dbReference>
<sequence>MEIFFRIHKTLVGQYGPTRTRRGLLDEIDLSARLVGIRGARGVGKTTLLLQIAELYHSEESRECLYVNLNHLYFADRTILDFGREFYAAGGKRLLLDQVFKYPTWAEEIRMLLDQCPELSIVFTTSAVTPFLTEIDPIGDMVQEYQLQGFSFREFINARTGKALPCITLEDLFLHHEDIAPKILEGVNVPEFYNDYLKRGYYPSTKDGQQYYEQIVKALNMSLEVDVIYLAQVDPSYLGKLRKLAYILTTQGGQVPNISLLSNEIGTSRATLLNYILDLSRAGIIHLVRKQGEENSSKKMGQVFAYNTNLLQVLYPHIPSREMERLVFLLSHLTPHYKVATPIRKMSADIIVEDKIQVSVKETGKIRKKQNITYAVDHLSVGRGNEIPTWLFGFLY</sequence>
<comment type="caution">
    <text evidence="2">The sequence shown here is derived from an EMBL/GenBank/DDBJ whole genome shotgun (WGS) entry which is preliminary data.</text>
</comment>
<dbReference type="EMBL" id="JQZV01000013">
    <property type="protein sequence ID" value="KGN91677.1"/>
    <property type="molecule type" value="Genomic_DNA"/>
</dbReference>
<name>A0ABR4XJ11_9PORP</name>
<evidence type="ECO:0000259" key="1">
    <source>
        <dbReference type="Pfam" id="PF13173"/>
    </source>
</evidence>
<organism evidence="2 3">
    <name type="scientific">Porphyromonas canoris</name>
    <dbReference type="NCBI Taxonomy" id="36875"/>
    <lineage>
        <taxon>Bacteria</taxon>
        <taxon>Pseudomonadati</taxon>
        <taxon>Bacteroidota</taxon>
        <taxon>Bacteroidia</taxon>
        <taxon>Bacteroidales</taxon>
        <taxon>Porphyromonadaceae</taxon>
        <taxon>Porphyromonas</taxon>
    </lineage>
</organism>
<dbReference type="InterPro" id="IPR027417">
    <property type="entry name" value="P-loop_NTPase"/>
</dbReference>
<protein>
    <recommendedName>
        <fullName evidence="1">AAA domain-containing protein</fullName>
    </recommendedName>
</protein>
<dbReference type="InterPro" id="IPR041682">
    <property type="entry name" value="AAA_14"/>
</dbReference>
<feature type="domain" description="AAA" evidence="1">
    <location>
        <begin position="33"/>
        <end position="155"/>
    </location>
</feature>
<dbReference type="Pfam" id="PF13173">
    <property type="entry name" value="AAA_14"/>
    <property type="match status" value="1"/>
</dbReference>
<dbReference type="SUPFAM" id="SSF52540">
    <property type="entry name" value="P-loop containing nucleoside triphosphate hydrolases"/>
    <property type="match status" value="1"/>
</dbReference>